<evidence type="ECO:0000313" key="3">
    <source>
        <dbReference type="EMBL" id="KAF4137595.1"/>
    </source>
</evidence>
<dbReference type="Proteomes" id="UP000602510">
    <property type="component" value="Unassembled WGS sequence"/>
</dbReference>
<reference evidence="2" key="1">
    <citation type="submission" date="2020-04" db="EMBL/GenBank/DDBJ databases">
        <title>Hybrid Assembly of Korean Phytophthora infestans isolates.</title>
        <authorList>
            <person name="Prokchorchik M."/>
            <person name="Lee Y."/>
            <person name="Seo J."/>
            <person name="Cho J.-H."/>
            <person name="Park Y.-E."/>
            <person name="Jang D.-C."/>
            <person name="Im J.-S."/>
            <person name="Choi J.-G."/>
            <person name="Park H.-J."/>
            <person name="Lee G.-B."/>
            <person name="Lee Y.-G."/>
            <person name="Hong S.-Y."/>
            <person name="Cho K."/>
            <person name="Sohn K.H."/>
        </authorList>
    </citation>
    <scope>NUCLEOTIDE SEQUENCE</scope>
    <source>
        <strain evidence="2">KR_1_A1</strain>
        <strain evidence="3">KR_2_A2</strain>
    </source>
</reference>
<dbReference type="EMBL" id="JAACNO010001783">
    <property type="protein sequence ID" value="KAF4137595.1"/>
    <property type="molecule type" value="Genomic_DNA"/>
</dbReference>
<gene>
    <name evidence="2" type="ORF">GN244_ATG11844</name>
    <name evidence="3" type="ORF">GN958_ATG13221</name>
</gene>
<feature type="region of interest" description="Disordered" evidence="1">
    <location>
        <begin position="1"/>
        <end position="81"/>
    </location>
</feature>
<protein>
    <submittedName>
        <fullName evidence="2">Uncharacterized protein</fullName>
    </submittedName>
</protein>
<dbReference type="AlphaFoldDB" id="A0A833SMT6"/>
<dbReference type="EMBL" id="WSZM01000281">
    <property type="protein sequence ID" value="KAF4036113.1"/>
    <property type="molecule type" value="Genomic_DNA"/>
</dbReference>
<comment type="caution">
    <text evidence="2">The sequence shown here is derived from an EMBL/GenBank/DDBJ whole genome shotgun (WGS) entry which is preliminary data.</text>
</comment>
<evidence type="ECO:0000313" key="2">
    <source>
        <dbReference type="EMBL" id="KAF4036113.1"/>
    </source>
</evidence>
<accession>A0A833SMT6</accession>
<organism evidence="2 4">
    <name type="scientific">Phytophthora infestans</name>
    <name type="common">Potato late blight agent</name>
    <name type="synonym">Botrytis infestans</name>
    <dbReference type="NCBI Taxonomy" id="4787"/>
    <lineage>
        <taxon>Eukaryota</taxon>
        <taxon>Sar</taxon>
        <taxon>Stramenopiles</taxon>
        <taxon>Oomycota</taxon>
        <taxon>Peronosporomycetes</taxon>
        <taxon>Peronosporales</taxon>
        <taxon>Peronosporaceae</taxon>
        <taxon>Phytophthora</taxon>
    </lineage>
</organism>
<dbReference type="Proteomes" id="UP000704712">
    <property type="component" value="Unassembled WGS sequence"/>
</dbReference>
<feature type="compositionally biased region" description="Basic and acidic residues" evidence="1">
    <location>
        <begin position="1"/>
        <end position="38"/>
    </location>
</feature>
<evidence type="ECO:0000256" key="1">
    <source>
        <dbReference type="SAM" id="MobiDB-lite"/>
    </source>
</evidence>
<evidence type="ECO:0000313" key="4">
    <source>
        <dbReference type="Proteomes" id="UP000602510"/>
    </source>
</evidence>
<proteinExistence type="predicted"/>
<name>A0A833SMT6_PHYIN</name>
<sequence>MRVQQEEGNAKENLKMPKGSMDKSTHGQLRDTYHDSDALQKSLLKPPRLSLNRDTLQGKSPNPVKMSKDHLQFQHSWNLIP</sequence>
<keyword evidence="4" id="KW-1185">Reference proteome</keyword>